<proteinExistence type="inferred from homology"/>
<protein>
    <submittedName>
        <fullName evidence="5">RND family efflux transporter, MFP subunit</fullName>
    </submittedName>
</protein>
<dbReference type="NCBIfam" id="TIGR01730">
    <property type="entry name" value="RND_mfp"/>
    <property type="match status" value="1"/>
</dbReference>
<evidence type="ECO:0000256" key="1">
    <source>
        <dbReference type="ARBA" id="ARBA00009477"/>
    </source>
</evidence>
<evidence type="ECO:0000313" key="5">
    <source>
        <dbReference type="EMBL" id="SHE68611.1"/>
    </source>
</evidence>
<dbReference type="InterPro" id="IPR058647">
    <property type="entry name" value="BSH_CzcB-like"/>
</dbReference>
<dbReference type="Pfam" id="PF25973">
    <property type="entry name" value="BSH_CzcB"/>
    <property type="match status" value="1"/>
</dbReference>
<dbReference type="Proteomes" id="UP000184462">
    <property type="component" value="Unassembled WGS sequence"/>
</dbReference>
<keyword evidence="2" id="KW-0175">Coiled coil</keyword>
<name>A0A1M4VHX6_9FLAO</name>
<dbReference type="Gene3D" id="1.10.287.470">
    <property type="entry name" value="Helix hairpin bin"/>
    <property type="match status" value="1"/>
</dbReference>
<keyword evidence="3" id="KW-0732">Signal</keyword>
<dbReference type="AlphaFoldDB" id="A0A1M4VHX6"/>
<gene>
    <name evidence="5" type="ORF">SAMN05444278_10471</name>
</gene>
<dbReference type="GO" id="GO:0015562">
    <property type="term" value="F:efflux transmembrane transporter activity"/>
    <property type="evidence" value="ECO:0007669"/>
    <property type="project" value="TreeGrafter"/>
</dbReference>
<feature type="signal peptide" evidence="3">
    <location>
        <begin position="1"/>
        <end position="20"/>
    </location>
</feature>
<organism evidence="5 6">
    <name type="scientific">Psychroflexus salarius</name>
    <dbReference type="NCBI Taxonomy" id="1155689"/>
    <lineage>
        <taxon>Bacteria</taxon>
        <taxon>Pseudomonadati</taxon>
        <taxon>Bacteroidota</taxon>
        <taxon>Flavobacteriia</taxon>
        <taxon>Flavobacteriales</taxon>
        <taxon>Flavobacteriaceae</taxon>
        <taxon>Psychroflexus</taxon>
    </lineage>
</organism>
<dbReference type="PANTHER" id="PTHR30469:SF15">
    <property type="entry name" value="HLYD FAMILY OF SECRETION PROTEINS"/>
    <property type="match status" value="1"/>
</dbReference>
<dbReference type="EMBL" id="FQTW01000004">
    <property type="protein sequence ID" value="SHE68611.1"/>
    <property type="molecule type" value="Genomic_DNA"/>
</dbReference>
<feature type="coiled-coil region" evidence="2">
    <location>
        <begin position="92"/>
        <end position="119"/>
    </location>
</feature>
<evidence type="ECO:0000256" key="3">
    <source>
        <dbReference type="SAM" id="SignalP"/>
    </source>
</evidence>
<accession>A0A1M4VHX6</accession>
<reference evidence="5 6" key="1">
    <citation type="submission" date="2016-11" db="EMBL/GenBank/DDBJ databases">
        <authorList>
            <person name="Jaros S."/>
            <person name="Januszkiewicz K."/>
            <person name="Wedrychowicz H."/>
        </authorList>
    </citation>
    <scope>NUCLEOTIDE SEQUENCE [LARGE SCALE GENOMIC DNA]</scope>
    <source>
        <strain evidence="5 6">DSM 25661</strain>
    </source>
</reference>
<dbReference type="OrthoDB" id="9806939at2"/>
<feature type="chain" id="PRO_5012341174" evidence="3">
    <location>
        <begin position="21"/>
        <end position="354"/>
    </location>
</feature>
<evidence type="ECO:0000256" key="2">
    <source>
        <dbReference type="SAM" id="Coils"/>
    </source>
</evidence>
<sequence>MKFIYTTLVIIILAFVSCNSEEENVSKTATEPITVQVEKVSASDENTLKTSGKIKAVNQAQISTRMMGYIESVPAKVGQEVQKGDVLVQLNSQDLIAKKAQAQAQIAKAKSHLLNVEKNYNRFKNLLEKQSISQKEFDDIKMAYQMAKESLNAAQQMQAEVNAQLGYSIIKAPFNGTITNIFAEVGNLAKPGEYLVEIENNQLFEVSTSLAESQINRISIKTPVEVNIQSIDAKVPGQITELASSATTAGQYAVSVQLNSSPETLKSGMYATVEFQVNKATTSQLYIKSDAIVKQGELRGVYTISSQNTAVLNWLKLGPRKGDLIEVISGLSANEIYITSAEAKLYNGAPIEQK</sequence>
<dbReference type="RefSeq" id="WP_073192781.1">
    <property type="nucleotide sequence ID" value="NZ_FQTW01000004.1"/>
</dbReference>
<dbReference type="PROSITE" id="PS51257">
    <property type="entry name" value="PROKAR_LIPOPROTEIN"/>
    <property type="match status" value="1"/>
</dbReference>
<dbReference type="GO" id="GO:1990281">
    <property type="term" value="C:efflux pump complex"/>
    <property type="evidence" value="ECO:0007669"/>
    <property type="project" value="TreeGrafter"/>
</dbReference>
<dbReference type="PANTHER" id="PTHR30469">
    <property type="entry name" value="MULTIDRUG RESISTANCE PROTEIN MDTA"/>
    <property type="match status" value="1"/>
</dbReference>
<keyword evidence="6" id="KW-1185">Reference proteome</keyword>
<dbReference type="Gene3D" id="2.40.30.170">
    <property type="match status" value="1"/>
</dbReference>
<comment type="similarity">
    <text evidence="1">Belongs to the membrane fusion protein (MFP) (TC 8.A.1) family.</text>
</comment>
<dbReference type="STRING" id="1155689.SAMN05444278_10471"/>
<dbReference type="Gene3D" id="2.40.420.20">
    <property type="match status" value="1"/>
</dbReference>
<dbReference type="Gene3D" id="2.40.50.100">
    <property type="match status" value="1"/>
</dbReference>
<evidence type="ECO:0000259" key="4">
    <source>
        <dbReference type="Pfam" id="PF25973"/>
    </source>
</evidence>
<dbReference type="SUPFAM" id="SSF111369">
    <property type="entry name" value="HlyD-like secretion proteins"/>
    <property type="match status" value="1"/>
</dbReference>
<dbReference type="InterPro" id="IPR006143">
    <property type="entry name" value="RND_pump_MFP"/>
</dbReference>
<feature type="domain" description="CzcB-like barrel-sandwich hybrid" evidence="4">
    <location>
        <begin position="59"/>
        <end position="179"/>
    </location>
</feature>
<evidence type="ECO:0000313" key="6">
    <source>
        <dbReference type="Proteomes" id="UP000184462"/>
    </source>
</evidence>